<dbReference type="RefSeq" id="WP_236866088.1">
    <property type="nucleotide sequence ID" value="NZ_BAABAZ010000006.1"/>
</dbReference>
<sequence>MRISRIAVVGGGIIGTAVARELALRCEDATVTIFEKEPYLAAHQTGHNSGVVHAGLYYEPGSLKARLCRTGVAKLVEYSAVNGIHYEECGKLVVAHTTAEVDRLEAIFERAKANGVPHVKLLDRNEMREVEPHVRGVLALHSPHTAIIDFAKLAESFAADVTAAGGRIEYNSEVARLDTMGNEVRVALALPGIDSRTTEDGGSFDLVVTCAGLQADRLAAASGLDSNPRIVPFHGDYFVIDKPDAEVVRGLIYPVPDPAFPFLGVHLTRRIDGALMLGPNAFVALGREKYERGGFDLGDIGSTLGFKGFWKFASQNVRAAAREARTALSPKAFIEEAQKYVPDIDPATVKPGPRGVRAQAMNPDGSLVDDFVITTRGRLTQVRNAPSPGATSSMAIAEYVADKALGALR</sequence>
<evidence type="ECO:0000313" key="8">
    <source>
        <dbReference type="Proteomes" id="UP001501586"/>
    </source>
</evidence>
<accession>A0ABP8EJZ4</accession>
<name>A0ABP8EJZ4_9MICO</name>
<proteinExistence type="inferred from homology"/>
<evidence type="ECO:0000256" key="5">
    <source>
        <dbReference type="ARBA" id="ARBA00037941"/>
    </source>
</evidence>
<dbReference type="Gene3D" id="3.50.50.60">
    <property type="entry name" value="FAD/NAD(P)-binding domain"/>
    <property type="match status" value="1"/>
</dbReference>
<evidence type="ECO:0000256" key="1">
    <source>
        <dbReference type="ARBA" id="ARBA00001974"/>
    </source>
</evidence>
<dbReference type="PANTHER" id="PTHR43104:SF2">
    <property type="entry name" value="L-2-HYDROXYGLUTARATE DEHYDROGENASE, MITOCHONDRIAL"/>
    <property type="match status" value="1"/>
</dbReference>
<protein>
    <submittedName>
        <fullName evidence="7">L-2-hydroxyglutarate oxidase</fullName>
    </submittedName>
</protein>
<feature type="domain" description="FAD dependent oxidoreductase" evidence="6">
    <location>
        <begin position="5"/>
        <end position="402"/>
    </location>
</feature>
<keyword evidence="8" id="KW-1185">Reference proteome</keyword>
<evidence type="ECO:0000313" key="7">
    <source>
        <dbReference type="EMBL" id="GAA4284262.1"/>
    </source>
</evidence>
<evidence type="ECO:0000259" key="6">
    <source>
        <dbReference type="Pfam" id="PF01266"/>
    </source>
</evidence>
<dbReference type="PANTHER" id="PTHR43104">
    <property type="entry name" value="L-2-HYDROXYGLUTARATE DEHYDROGENASE, MITOCHONDRIAL"/>
    <property type="match status" value="1"/>
</dbReference>
<dbReference type="Proteomes" id="UP001501586">
    <property type="component" value="Unassembled WGS sequence"/>
</dbReference>
<reference evidence="8" key="1">
    <citation type="journal article" date="2019" name="Int. J. Syst. Evol. Microbiol.">
        <title>The Global Catalogue of Microorganisms (GCM) 10K type strain sequencing project: providing services to taxonomists for standard genome sequencing and annotation.</title>
        <authorList>
            <consortium name="The Broad Institute Genomics Platform"/>
            <consortium name="The Broad Institute Genome Sequencing Center for Infectious Disease"/>
            <person name="Wu L."/>
            <person name="Ma J."/>
        </authorList>
    </citation>
    <scope>NUCLEOTIDE SEQUENCE [LARGE SCALE GENOMIC DNA]</scope>
    <source>
        <strain evidence="8">JCM 17458</strain>
    </source>
</reference>
<comment type="similarity">
    <text evidence="5">Belongs to the L2HGDH family.</text>
</comment>
<gene>
    <name evidence="7" type="primary">lhgO</name>
    <name evidence="7" type="ORF">GCM10022261_17930</name>
</gene>
<dbReference type="Pfam" id="PF01266">
    <property type="entry name" value="DAO"/>
    <property type="match status" value="1"/>
</dbReference>
<keyword evidence="4" id="KW-0560">Oxidoreductase</keyword>
<dbReference type="Gene3D" id="3.30.9.10">
    <property type="entry name" value="D-Amino Acid Oxidase, subunit A, domain 2"/>
    <property type="match status" value="1"/>
</dbReference>
<dbReference type="InterPro" id="IPR006076">
    <property type="entry name" value="FAD-dep_OxRdtase"/>
</dbReference>
<keyword evidence="2" id="KW-0285">Flavoprotein</keyword>
<dbReference type="NCBIfam" id="NF008726">
    <property type="entry name" value="PRK11728.1"/>
    <property type="match status" value="1"/>
</dbReference>
<evidence type="ECO:0000256" key="3">
    <source>
        <dbReference type="ARBA" id="ARBA00022827"/>
    </source>
</evidence>
<keyword evidence="3" id="KW-0274">FAD</keyword>
<dbReference type="InterPro" id="IPR036188">
    <property type="entry name" value="FAD/NAD-bd_sf"/>
</dbReference>
<organism evidence="7 8">
    <name type="scientific">Brevibacterium daeguense</name>
    <dbReference type="NCBI Taxonomy" id="909936"/>
    <lineage>
        <taxon>Bacteria</taxon>
        <taxon>Bacillati</taxon>
        <taxon>Actinomycetota</taxon>
        <taxon>Actinomycetes</taxon>
        <taxon>Micrococcales</taxon>
        <taxon>Brevibacteriaceae</taxon>
        <taxon>Brevibacterium</taxon>
    </lineage>
</organism>
<evidence type="ECO:0000256" key="2">
    <source>
        <dbReference type="ARBA" id="ARBA00022630"/>
    </source>
</evidence>
<dbReference type="EMBL" id="BAABAZ010000006">
    <property type="protein sequence ID" value="GAA4284262.1"/>
    <property type="molecule type" value="Genomic_DNA"/>
</dbReference>
<dbReference type="SUPFAM" id="SSF51905">
    <property type="entry name" value="FAD/NAD(P)-binding domain"/>
    <property type="match status" value="1"/>
</dbReference>
<comment type="cofactor">
    <cofactor evidence="1">
        <name>FAD</name>
        <dbReference type="ChEBI" id="CHEBI:57692"/>
    </cofactor>
</comment>
<comment type="caution">
    <text evidence="7">The sequence shown here is derived from an EMBL/GenBank/DDBJ whole genome shotgun (WGS) entry which is preliminary data.</text>
</comment>
<evidence type="ECO:0000256" key="4">
    <source>
        <dbReference type="ARBA" id="ARBA00023002"/>
    </source>
</evidence>